<evidence type="ECO:0000256" key="1">
    <source>
        <dbReference type="ARBA" id="ARBA00049958"/>
    </source>
</evidence>
<feature type="domain" description="NIF system FeS cluster assembly NifU C-terminal" evidence="2">
    <location>
        <begin position="122"/>
        <end position="173"/>
    </location>
</feature>
<dbReference type="RefSeq" id="WP_092607169.1">
    <property type="nucleotide sequence ID" value="NZ_FNHU01000001.1"/>
</dbReference>
<evidence type="ECO:0000313" key="3">
    <source>
        <dbReference type="EMBL" id="SDM30389.1"/>
    </source>
</evidence>
<dbReference type="InterPro" id="IPR001075">
    <property type="entry name" value="NIF_FeS_clus_asmbl_NifU_C"/>
</dbReference>
<dbReference type="OrthoDB" id="9798220at2"/>
<reference evidence="3 4" key="1">
    <citation type="submission" date="2016-10" db="EMBL/GenBank/DDBJ databases">
        <authorList>
            <person name="de Groot N.N."/>
        </authorList>
    </citation>
    <scope>NUCLEOTIDE SEQUENCE [LARGE SCALE GENOMIC DNA]</scope>
    <source>
        <strain evidence="3 4">KPR-7B</strain>
    </source>
</reference>
<proteinExistence type="predicted"/>
<organism evidence="3 4">
    <name type="scientific">Actinomyces ruminicola</name>
    <dbReference type="NCBI Taxonomy" id="332524"/>
    <lineage>
        <taxon>Bacteria</taxon>
        <taxon>Bacillati</taxon>
        <taxon>Actinomycetota</taxon>
        <taxon>Actinomycetes</taxon>
        <taxon>Actinomycetales</taxon>
        <taxon>Actinomycetaceae</taxon>
        <taxon>Actinomyces</taxon>
    </lineage>
</organism>
<dbReference type="GO" id="GO:0016226">
    <property type="term" value="P:iron-sulfur cluster assembly"/>
    <property type="evidence" value="ECO:0007669"/>
    <property type="project" value="InterPro"/>
</dbReference>
<evidence type="ECO:0000259" key="2">
    <source>
        <dbReference type="Pfam" id="PF01106"/>
    </source>
</evidence>
<comment type="function">
    <text evidence="1">May be involved in the formation or repair of [Fe-S] clusters present in iron-sulfur proteins.</text>
</comment>
<dbReference type="EMBL" id="FNHU01000001">
    <property type="protein sequence ID" value="SDM30389.1"/>
    <property type="molecule type" value="Genomic_DNA"/>
</dbReference>
<name>A0A1G9S4F6_9ACTO</name>
<dbReference type="Pfam" id="PF01106">
    <property type="entry name" value="NifU"/>
    <property type="match status" value="1"/>
</dbReference>
<evidence type="ECO:0000313" key="4">
    <source>
        <dbReference type="Proteomes" id="UP000199671"/>
    </source>
</evidence>
<gene>
    <name evidence="3" type="ORF">SAMN04487766_101284</name>
</gene>
<dbReference type="GO" id="GO:0005506">
    <property type="term" value="F:iron ion binding"/>
    <property type="evidence" value="ECO:0007669"/>
    <property type="project" value="InterPro"/>
</dbReference>
<dbReference type="AlphaFoldDB" id="A0A1G9S4F6"/>
<protein>
    <submittedName>
        <fullName evidence="3">Fe-S cluster biogenesis protein NfuA, 4Fe-4S-binding domain</fullName>
    </submittedName>
</protein>
<dbReference type="SUPFAM" id="SSF117916">
    <property type="entry name" value="Fe-S cluster assembly (FSCA) domain-like"/>
    <property type="match status" value="1"/>
</dbReference>
<sequence>MGVVPTHPVATPDPAVLRWVIPDGLLGFSGSVARAPRLLQALLDDGTLAGIEVVPGAVLTLLGEGRSWPDDGAAVRSALVDALGVPGSWKPAAGAVGVGPDEALEAAAREIAVGTVGAIATAHGGSFTVQKVADGVVEVALEGACRDCPAAVITMHARFEHLLRRRCPWLAEVREAPRSAS</sequence>
<dbReference type="InterPro" id="IPR034904">
    <property type="entry name" value="FSCA_dom_sf"/>
</dbReference>
<dbReference type="Gene3D" id="3.30.300.130">
    <property type="entry name" value="Fe-S cluster assembly (FSCA)"/>
    <property type="match status" value="1"/>
</dbReference>
<dbReference type="GO" id="GO:0051536">
    <property type="term" value="F:iron-sulfur cluster binding"/>
    <property type="evidence" value="ECO:0007669"/>
    <property type="project" value="InterPro"/>
</dbReference>
<dbReference type="Proteomes" id="UP000199671">
    <property type="component" value="Unassembled WGS sequence"/>
</dbReference>
<accession>A0A1G9S4F6</accession>